<evidence type="ECO:0000313" key="9">
    <source>
        <dbReference type="Proteomes" id="UP000541558"/>
    </source>
</evidence>
<feature type="transmembrane region" description="Helical" evidence="6">
    <location>
        <begin position="119"/>
        <end position="137"/>
    </location>
</feature>
<dbReference type="Pfam" id="PF06398">
    <property type="entry name" value="Pex24p"/>
    <property type="match status" value="1"/>
</dbReference>
<dbReference type="PANTHER" id="PTHR31679:SF2">
    <property type="entry name" value="PEROXISOMAL MEMBRANE PROTEIN PEX30-RELATED"/>
    <property type="match status" value="1"/>
</dbReference>
<gene>
    <name evidence="8" type="ORF">D9611_000146</name>
</gene>
<evidence type="ECO:0000256" key="5">
    <source>
        <dbReference type="SAM" id="MobiDB-lite"/>
    </source>
</evidence>
<feature type="compositionally biased region" description="Low complexity" evidence="5">
    <location>
        <begin position="466"/>
        <end position="480"/>
    </location>
</feature>
<keyword evidence="9" id="KW-1185">Reference proteome</keyword>
<keyword evidence="2 6" id="KW-0812">Transmembrane</keyword>
<keyword evidence="4 6" id="KW-0472">Membrane</keyword>
<dbReference type="GO" id="GO:0012505">
    <property type="term" value="C:endomembrane system"/>
    <property type="evidence" value="ECO:0007669"/>
    <property type="project" value="UniProtKB-SubCell"/>
</dbReference>
<feature type="compositionally biased region" description="Polar residues" evidence="5">
    <location>
        <begin position="316"/>
        <end position="327"/>
    </location>
</feature>
<comment type="caution">
    <text evidence="8">The sequence shown here is derived from an EMBL/GenBank/DDBJ whole genome shotgun (WGS) entry which is preliminary data.</text>
</comment>
<dbReference type="InterPro" id="IPR010482">
    <property type="entry name" value="TECPR1-like_DysF"/>
</dbReference>
<feature type="domain" description="TECPR1-like DysF" evidence="7">
    <location>
        <begin position="124"/>
        <end position="416"/>
    </location>
</feature>
<sequence length="541" mass="59817">MSFVLADFVQSVPSPLTFALVSLADSIQGFKNVLQILSWRSQSKFDGFLLVFAWWAVCLFADSVLRFYLPPALVAITLYYRTRRQDRKQVVTEQVLASTVSDLSIIPTLLPSWPSLPAIPLRAVAILYIPYLLLTLYVPLRLIFAVSGTIIFTWRAPFAILLRTMLWRSAFIRWSIYTAWARISGQPLPPKTVSPQTQTIQTVSAAKDDAPPATSSLRFLFAIHENQRWWMGLDWTAALLPGERPSWCSPAHAPLSPPGVFSLPNPTVVYLPHPSDDSRRIKRTAEWYWEEPEWTVLVRKEGGALSRVERPVPSTADENTSGNNAAATGSRLFKAASNRFSASKDRDHKDKESGHSRDDSSSVHSIEREMEVETGRDESYEPFTDPDGWVYGDNKWENQSNKGGISKYTRFRRWTRIAVLTEFVQVVDASEETRSKSATPTLKRTAPPLAPINVSKEGAAPPSTMVASPVPTSATASTAPGASKLGDDSDQTVVVSKQPLASPALMSPTGTGAEAHHVQSPPGSGFDSPLRQRLRNALNKS</sequence>
<dbReference type="AlphaFoldDB" id="A0A8H5BLR6"/>
<evidence type="ECO:0000256" key="3">
    <source>
        <dbReference type="ARBA" id="ARBA00022989"/>
    </source>
</evidence>
<evidence type="ECO:0000259" key="7">
    <source>
        <dbReference type="Pfam" id="PF06398"/>
    </source>
</evidence>
<evidence type="ECO:0000256" key="2">
    <source>
        <dbReference type="ARBA" id="ARBA00022692"/>
    </source>
</evidence>
<feature type="region of interest" description="Disordered" evidence="5">
    <location>
        <begin position="432"/>
        <end position="541"/>
    </location>
</feature>
<feature type="region of interest" description="Disordered" evidence="5">
    <location>
        <begin position="309"/>
        <end position="403"/>
    </location>
</feature>
<dbReference type="GO" id="GO:0007031">
    <property type="term" value="P:peroxisome organization"/>
    <property type="evidence" value="ECO:0007669"/>
    <property type="project" value="UniProtKB-ARBA"/>
</dbReference>
<proteinExistence type="predicted"/>
<dbReference type="PANTHER" id="PTHR31679">
    <property type="entry name" value="PEROXISOMAL MEMBRANE PROTEIN PEX30-RELATED"/>
    <property type="match status" value="1"/>
</dbReference>
<protein>
    <recommendedName>
        <fullName evidence="7">TECPR1-like DysF domain-containing protein</fullName>
    </recommendedName>
</protein>
<dbReference type="GO" id="GO:0005778">
    <property type="term" value="C:peroxisomal membrane"/>
    <property type="evidence" value="ECO:0007669"/>
    <property type="project" value="TreeGrafter"/>
</dbReference>
<dbReference type="EMBL" id="JAACJK010000163">
    <property type="protein sequence ID" value="KAF5325682.1"/>
    <property type="molecule type" value="Genomic_DNA"/>
</dbReference>
<feature type="transmembrane region" description="Helical" evidence="6">
    <location>
        <begin position="52"/>
        <end position="80"/>
    </location>
</feature>
<keyword evidence="3 6" id="KW-1133">Transmembrane helix</keyword>
<comment type="subcellular location">
    <subcellularLocation>
        <location evidence="1">Endomembrane system</location>
    </subcellularLocation>
</comment>
<organism evidence="8 9">
    <name type="scientific">Ephemerocybe angulata</name>
    <dbReference type="NCBI Taxonomy" id="980116"/>
    <lineage>
        <taxon>Eukaryota</taxon>
        <taxon>Fungi</taxon>
        <taxon>Dikarya</taxon>
        <taxon>Basidiomycota</taxon>
        <taxon>Agaricomycotina</taxon>
        <taxon>Agaricomycetes</taxon>
        <taxon>Agaricomycetidae</taxon>
        <taxon>Agaricales</taxon>
        <taxon>Agaricineae</taxon>
        <taxon>Psathyrellaceae</taxon>
        <taxon>Ephemerocybe</taxon>
    </lineage>
</organism>
<accession>A0A8H5BLR6</accession>
<dbReference type="InterPro" id="IPR052646">
    <property type="entry name" value="Peroxisomal_PEX28-32"/>
</dbReference>
<evidence type="ECO:0000256" key="1">
    <source>
        <dbReference type="ARBA" id="ARBA00004308"/>
    </source>
</evidence>
<reference evidence="8 9" key="1">
    <citation type="journal article" date="2020" name="ISME J.">
        <title>Uncovering the hidden diversity of litter-decomposition mechanisms in mushroom-forming fungi.</title>
        <authorList>
            <person name="Floudas D."/>
            <person name="Bentzer J."/>
            <person name="Ahren D."/>
            <person name="Johansson T."/>
            <person name="Persson P."/>
            <person name="Tunlid A."/>
        </authorList>
    </citation>
    <scope>NUCLEOTIDE SEQUENCE [LARGE SCALE GENOMIC DNA]</scope>
    <source>
        <strain evidence="8 9">CBS 175.51</strain>
    </source>
</reference>
<evidence type="ECO:0000256" key="6">
    <source>
        <dbReference type="SAM" id="Phobius"/>
    </source>
</evidence>
<dbReference type="OrthoDB" id="5586090at2759"/>
<feature type="compositionally biased region" description="Basic and acidic residues" evidence="5">
    <location>
        <begin position="342"/>
        <end position="379"/>
    </location>
</feature>
<evidence type="ECO:0000256" key="4">
    <source>
        <dbReference type="ARBA" id="ARBA00023136"/>
    </source>
</evidence>
<name>A0A8H5BLR6_9AGAR</name>
<evidence type="ECO:0000313" key="8">
    <source>
        <dbReference type="EMBL" id="KAF5325682.1"/>
    </source>
</evidence>
<feature type="transmembrane region" description="Helical" evidence="6">
    <location>
        <begin position="143"/>
        <end position="162"/>
    </location>
</feature>
<dbReference type="Proteomes" id="UP000541558">
    <property type="component" value="Unassembled WGS sequence"/>
</dbReference>